<reference evidence="8" key="1">
    <citation type="submission" date="2019-06" db="EMBL/GenBank/DDBJ databases">
        <authorList>
            <consortium name="Wellcome Sanger Institute Data Sharing"/>
        </authorList>
    </citation>
    <scope>NUCLEOTIDE SEQUENCE [LARGE SCALE GENOMIC DNA]</scope>
</reference>
<proteinExistence type="predicted"/>
<organism evidence="8 9">
    <name type="scientific">Salarias fasciatus</name>
    <name type="common">Jewelled blenny</name>
    <name type="synonym">Blennius fasciatus</name>
    <dbReference type="NCBI Taxonomy" id="181472"/>
    <lineage>
        <taxon>Eukaryota</taxon>
        <taxon>Metazoa</taxon>
        <taxon>Chordata</taxon>
        <taxon>Craniata</taxon>
        <taxon>Vertebrata</taxon>
        <taxon>Euteleostomi</taxon>
        <taxon>Actinopterygii</taxon>
        <taxon>Neopterygii</taxon>
        <taxon>Teleostei</taxon>
        <taxon>Neoteleostei</taxon>
        <taxon>Acanthomorphata</taxon>
        <taxon>Ovalentaria</taxon>
        <taxon>Blenniimorphae</taxon>
        <taxon>Blenniiformes</taxon>
        <taxon>Blennioidei</taxon>
        <taxon>Blenniidae</taxon>
        <taxon>Salariinae</taxon>
        <taxon>Salarias</taxon>
    </lineage>
</organism>
<dbReference type="InterPro" id="IPR011992">
    <property type="entry name" value="EF-hand-dom_pair"/>
</dbReference>
<dbReference type="Gene3D" id="1.10.238.10">
    <property type="entry name" value="EF-hand"/>
    <property type="match status" value="1"/>
</dbReference>
<dbReference type="CTD" id="10669"/>
<dbReference type="InterPro" id="IPR052110">
    <property type="entry name" value="MCFD2-like"/>
</dbReference>
<dbReference type="Ensembl" id="ENSSFAT00005015384.1">
    <property type="protein sequence ID" value="ENSSFAP00005014769.1"/>
    <property type="gene ID" value="ENSSFAG00005007916.1"/>
</dbReference>
<dbReference type="PROSITE" id="PS50222">
    <property type="entry name" value="EF_HAND_2"/>
    <property type="match status" value="1"/>
</dbReference>
<gene>
    <name evidence="8" type="primary">cgref1</name>
</gene>
<dbReference type="SUPFAM" id="SSF47473">
    <property type="entry name" value="EF-hand"/>
    <property type="match status" value="1"/>
</dbReference>
<keyword evidence="3" id="KW-0677">Repeat</keyword>
<evidence type="ECO:0000256" key="5">
    <source>
        <dbReference type="SAM" id="MobiDB-lite"/>
    </source>
</evidence>
<protein>
    <recommendedName>
        <fullName evidence="7">EF-hand domain-containing protein</fullName>
    </recommendedName>
</protein>
<name>A0A672GTM0_SALFA</name>
<feature type="signal peptide" evidence="6">
    <location>
        <begin position="1"/>
        <end position="30"/>
    </location>
</feature>
<dbReference type="GO" id="GO:0005509">
    <property type="term" value="F:calcium ion binding"/>
    <property type="evidence" value="ECO:0007669"/>
    <property type="project" value="InterPro"/>
</dbReference>
<dbReference type="Proteomes" id="UP000472267">
    <property type="component" value="Chromosome 1"/>
</dbReference>
<reference evidence="8" key="2">
    <citation type="submission" date="2025-08" db="UniProtKB">
        <authorList>
            <consortium name="Ensembl"/>
        </authorList>
    </citation>
    <scope>IDENTIFICATION</scope>
</reference>
<evidence type="ECO:0000256" key="4">
    <source>
        <dbReference type="ARBA" id="ARBA00022837"/>
    </source>
</evidence>
<sequence>MRTGVFMEPHLDRMGSCILSLLLLIHLCLAAPGLTGSEREETLDAHPPFVALRNPFGSAEEDRGLLQSYIQENVKSSPEEPELSTREQEVFFLFRLYDYDRSDFLDGLEMMKLLSDYNSHHTPGAQASEQVVSMVDFLLQTQDLNHDGLLTPSELLSPPLTHTQDSSNAAPPREVKVEVETSNTNTEENAEATEQEGGEEGHEDMKFLEEEQPQHEVETEEQEVQHEEQQIPEAAAQEEQVHRVPVHQGQPEI</sequence>
<dbReference type="InParanoid" id="A0A672GTM0"/>
<evidence type="ECO:0000256" key="6">
    <source>
        <dbReference type="SAM" id="SignalP"/>
    </source>
</evidence>
<dbReference type="AlphaFoldDB" id="A0A672GTM0"/>
<feature type="compositionally biased region" description="Acidic residues" evidence="5">
    <location>
        <begin position="188"/>
        <end position="198"/>
    </location>
</feature>
<evidence type="ECO:0000313" key="8">
    <source>
        <dbReference type="Ensembl" id="ENSSFAP00005014769.1"/>
    </source>
</evidence>
<evidence type="ECO:0000313" key="9">
    <source>
        <dbReference type="Proteomes" id="UP000472267"/>
    </source>
</evidence>
<feature type="region of interest" description="Disordered" evidence="5">
    <location>
        <begin position="149"/>
        <end position="253"/>
    </location>
</feature>
<dbReference type="GeneID" id="115388301"/>
<evidence type="ECO:0000256" key="1">
    <source>
        <dbReference type="ARBA" id="ARBA00022723"/>
    </source>
</evidence>
<dbReference type="PANTHER" id="PTHR23104:SF15">
    <property type="entry name" value="CELL GROWTH REGULATOR WITH EF HAND DOMAIN PROTEIN 1"/>
    <property type="match status" value="1"/>
</dbReference>
<evidence type="ECO:0000259" key="7">
    <source>
        <dbReference type="PROSITE" id="PS50222"/>
    </source>
</evidence>
<dbReference type="PROSITE" id="PS00018">
    <property type="entry name" value="EF_HAND_1"/>
    <property type="match status" value="2"/>
</dbReference>
<evidence type="ECO:0000256" key="2">
    <source>
        <dbReference type="ARBA" id="ARBA00022729"/>
    </source>
</evidence>
<feature type="compositionally biased region" description="Low complexity" evidence="5">
    <location>
        <begin position="149"/>
        <end position="161"/>
    </location>
</feature>
<evidence type="ECO:0000256" key="3">
    <source>
        <dbReference type="ARBA" id="ARBA00022737"/>
    </source>
</evidence>
<dbReference type="PANTHER" id="PTHR23104">
    <property type="entry name" value="MULTIPLE COAGULATION FACTOR DEFICIENCY PROTEIN 2 NEURAL STEM CELL DERIVED NEURONAL SURVIVAL PROTEIN"/>
    <property type="match status" value="1"/>
</dbReference>
<dbReference type="RefSeq" id="XP_029947235.1">
    <property type="nucleotide sequence ID" value="XM_030091375.1"/>
</dbReference>
<feature type="compositionally biased region" description="Basic and acidic residues" evidence="5">
    <location>
        <begin position="199"/>
        <end position="229"/>
    </location>
</feature>
<keyword evidence="4" id="KW-0106">Calcium</keyword>
<accession>A0A672GTM0</accession>
<keyword evidence="1" id="KW-0479">Metal-binding</keyword>
<dbReference type="OMA" id="DITSWEQ"/>
<keyword evidence="9" id="KW-1185">Reference proteome</keyword>
<dbReference type="InterPro" id="IPR018247">
    <property type="entry name" value="EF_Hand_1_Ca_BS"/>
</dbReference>
<dbReference type="FunCoup" id="A0A672GTM0">
    <property type="interactions" value="165"/>
</dbReference>
<dbReference type="InterPro" id="IPR002048">
    <property type="entry name" value="EF_hand_dom"/>
</dbReference>
<dbReference type="OrthoDB" id="289247at2759"/>
<reference evidence="8" key="3">
    <citation type="submission" date="2025-09" db="UniProtKB">
        <authorList>
            <consortium name="Ensembl"/>
        </authorList>
    </citation>
    <scope>IDENTIFICATION</scope>
</reference>
<keyword evidence="2 6" id="KW-0732">Signal</keyword>
<feature type="chain" id="PRO_5025601665" description="EF-hand domain-containing protein" evidence="6">
    <location>
        <begin position="31"/>
        <end position="253"/>
    </location>
</feature>
<feature type="domain" description="EF-hand" evidence="7">
    <location>
        <begin position="85"/>
        <end position="120"/>
    </location>
</feature>